<evidence type="ECO:0000313" key="1">
    <source>
        <dbReference type="EMBL" id="CAB9526290.1"/>
    </source>
</evidence>
<dbReference type="PANTHER" id="PTHR31252">
    <property type="entry name" value="DUF4419 DOMAIN-CONTAINING PROTEIN"/>
    <property type="match status" value="1"/>
</dbReference>
<dbReference type="OrthoDB" id="9978173at2759"/>
<evidence type="ECO:0000313" key="2">
    <source>
        <dbReference type="Proteomes" id="UP001153069"/>
    </source>
</evidence>
<dbReference type="PANTHER" id="PTHR31252:SF11">
    <property type="entry name" value="DUF4419 DOMAIN-CONTAINING PROTEIN"/>
    <property type="match status" value="1"/>
</dbReference>
<keyword evidence="2" id="KW-1185">Reference proteome</keyword>
<dbReference type="InterPro" id="IPR025533">
    <property type="entry name" value="DUF4419"/>
</dbReference>
<dbReference type="AlphaFoldDB" id="A0A9N8ETW6"/>
<sequence>MLFRSKPSLRLSAPETIEPSDVKLEALSDVGAKGDKRLVHTGANGLVMAMVTAFAQHLPLELSPDLIWIAISYAFAKHVDRNAEALRKNFVQHEGKKRLFLETDSSFAMSRGGDPDTGASDKEWETQILPDFSSQIKDHIGKTTHEAIASSFTTTTATAKACHEITLMSAMKNYHTYGMGTRCGIPQITLLGTDDDWVELRARAEHLGRLMTKEFSEYWMPVLLPLLDEFVESYKGNVNHGFWQSMVKLRDTGGGSGSHSFWVDSNPVPLSGIWQSQCEPQTLARDVLLWPRDGTFSTSCFVSTS</sequence>
<dbReference type="EMBL" id="CAICTM010001803">
    <property type="protein sequence ID" value="CAB9526290.1"/>
    <property type="molecule type" value="Genomic_DNA"/>
</dbReference>
<organism evidence="1 2">
    <name type="scientific">Seminavis robusta</name>
    <dbReference type="NCBI Taxonomy" id="568900"/>
    <lineage>
        <taxon>Eukaryota</taxon>
        <taxon>Sar</taxon>
        <taxon>Stramenopiles</taxon>
        <taxon>Ochrophyta</taxon>
        <taxon>Bacillariophyta</taxon>
        <taxon>Bacillariophyceae</taxon>
        <taxon>Bacillariophycidae</taxon>
        <taxon>Naviculales</taxon>
        <taxon>Naviculaceae</taxon>
        <taxon>Seminavis</taxon>
    </lineage>
</organism>
<protein>
    <submittedName>
        <fullName evidence="1">Uncharacterized protein</fullName>
    </submittedName>
</protein>
<accession>A0A9N8ETW6</accession>
<name>A0A9N8ETW6_9STRA</name>
<dbReference type="Proteomes" id="UP001153069">
    <property type="component" value="Unassembled WGS sequence"/>
</dbReference>
<comment type="caution">
    <text evidence="1">The sequence shown here is derived from an EMBL/GenBank/DDBJ whole genome shotgun (WGS) entry which is preliminary data.</text>
</comment>
<reference evidence="1" key="1">
    <citation type="submission" date="2020-06" db="EMBL/GenBank/DDBJ databases">
        <authorList>
            <consortium name="Plant Systems Biology data submission"/>
        </authorList>
    </citation>
    <scope>NUCLEOTIDE SEQUENCE</scope>
    <source>
        <strain evidence="1">D6</strain>
    </source>
</reference>
<proteinExistence type="predicted"/>
<dbReference type="Pfam" id="PF14388">
    <property type="entry name" value="DUF4419"/>
    <property type="match status" value="1"/>
</dbReference>
<gene>
    <name evidence="1" type="ORF">SEMRO_1805_G298800.1</name>
</gene>